<reference evidence="2 3" key="1">
    <citation type="submission" date="2018-09" db="EMBL/GenBank/DDBJ databases">
        <title>YIM 75507 draft genome.</title>
        <authorList>
            <person name="Tang S."/>
            <person name="Feng Y."/>
        </authorList>
    </citation>
    <scope>NUCLEOTIDE SEQUENCE [LARGE SCALE GENOMIC DNA]</scope>
    <source>
        <strain evidence="2 3">YIM 75507</strain>
    </source>
</reference>
<dbReference type="Proteomes" id="UP000265768">
    <property type="component" value="Unassembled WGS sequence"/>
</dbReference>
<name>A0A3A3ZXD5_9ACTN</name>
<accession>A0A3A3ZXD5</accession>
<dbReference type="EMBL" id="QZEY01000036">
    <property type="protein sequence ID" value="RJL19568.1"/>
    <property type="molecule type" value="Genomic_DNA"/>
</dbReference>
<evidence type="ECO:0000313" key="3">
    <source>
        <dbReference type="Proteomes" id="UP000265768"/>
    </source>
</evidence>
<feature type="compositionally biased region" description="Polar residues" evidence="1">
    <location>
        <begin position="1"/>
        <end position="10"/>
    </location>
</feature>
<feature type="region of interest" description="Disordered" evidence="1">
    <location>
        <begin position="1"/>
        <end position="23"/>
    </location>
</feature>
<organism evidence="2 3">
    <name type="scientific">Bailinhaonella thermotolerans</name>
    <dbReference type="NCBI Taxonomy" id="1070861"/>
    <lineage>
        <taxon>Bacteria</taxon>
        <taxon>Bacillati</taxon>
        <taxon>Actinomycetota</taxon>
        <taxon>Actinomycetes</taxon>
        <taxon>Streptosporangiales</taxon>
        <taxon>Streptosporangiaceae</taxon>
        <taxon>Bailinhaonella</taxon>
    </lineage>
</organism>
<protein>
    <submittedName>
        <fullName evidence="2">Uncharacterized protein</fullName>
    </submittedName>
</protein>
<comment type="caution">
    <text evidence="2">The sequence shown here is derived from an EMBL/GenBank/DDBJ whole genome shotgun (WGS) entry which is preliminary data.</text>
</comment>
<keyword evidence="3" id="KW-1185">Reference proteome</keyword>
<dbReference type="RefSeq" id="WP_119931897.1">
    <property type="nucleotide sequence ID" value="NZ_QZEY01000036.1"/>
</dbReference>
<gene>
    <name evidence="2" type="ORF">D5H75_40210</name>
</gene>
<evidence type="ECO:0000313" key="2">
    <source>
        <dbReference type="EMBL" id="RJL19568.1"/>
    </source>
</evidence>
<evidence type="ECO:0000256" key="1">
    <source>
        <dbReference type="SAM" id="MobiDB-lite"/>
    </source>
</evidence>
<proteinExistence type="predicted"/>
<sequence>MTAPTCSSCRRSSRGDVGSPCSKTREHIAPDNLHAEGGSSITLKTARDYHLFAGLTVEGLAKGEPVRRHFSRFDPAADVYTREIHAEDRVGTDAPLSTFLATFDVLDTKHRIRFRTGNPNPCPVAVTESQFRVAI</sequence>
<dbReference type="AlphaFoldDB" id="A0A3A3ZXD5"/>